<feature type="transmembrane region" description="Helical" evidence="5">
    <location>
        <begin position="54"/>
        <end position="77"/>
    </location>
</feature>
<evidence type="ECO:0000259" key="6">
    <source>
        <dbReference type="Pfam" id="PF04042"/>
    </source>
</evidence>
<sequence length="441" mass="50165">MVYWKSLLLYTVRIFNILNMPFAAESNDLFALNIQKIRIITKKMTYNKQRFMEFFFFFCIPSAEIIIINSNFMLLSLGSNVLQQLMKLIHIHQLIPQPSRTHFVDEHDQLILEDELQRIRLIGNLNVHLVVTGVVCAVYGHEEGDGKFIVDDFCWTGLSEPVERPLQLKEDRFVVFLSGLDLVNSSDSLLPLQLFVDWIGGFLGDMGEQERQASAVRVIIAGNSIRGYAEFKVPVLQNIYTTDVEDSITLEATKLLDDFLVQLTSSIDIDVMPGEFDPTNHMMPQQPLHYCMLPQASRYETFHGVSNPYDCEIGGRRMLGTSGQPIEDIARYSNLTDPLDILQHTLEWAHLAPTCPDTLSCFPYYQEDPFIITEYPDIFFAGNQPNFQTKLYTGDQGQKVRLICIPAFSKSCSCVVVNLKNLDCYPVCFGAAEPKSPMPDK</sequence>
<reference evidence="8 9" key="1">
    <citation type="journal article" date="2022" name="Allergy">
        <title>Genome assembly and annotation of Periplaneta americana reveal a comprehensive cockroach allergen profile.</title>
        <authorList>
            <person name="Wang L."/>
            <person name="Xiong Q."/>
            <person name="Saelim N."/>
            <person name="Wang L."/>
            <person name="Nong W."/>
            <person name="Wan A.T."/>
            <person name="Shi M."/>
            <person name="Liu X."/>
            <person name="Cao Q."/>
            <person name="Hui J.H.L."/>
            <person name="Sookrung N."/>
            <person name="Leung T.F."/>
            <person name="Tungtrongchitr A."/>
            <person name="Tsui S.K.W."/>
        </authorList>
    </citation>
    <scope>NUCLEOTIDE SEQUENCE [LARGE SCALE GENOMIC DNA]</scope>
    <source>
        <strain evidence="8">PWHHKU_190912</strain>
    </source>
</reference>
<evidence type="ECO:0000256" key="3">
    <source>
        <dbReference type="ARBA" id="ARBA00022705"/>
    </source>
</evidence>
<name>A0ABQ8S6I4_PERAM</name>
<comment type="caution">
    <text evidence="8">The sequence shown here is derived from an EMBL/GenBank/DDBJ whole genome shotgun (WGS) entry which is preliminary data.</text>
</comment>
<comment type="subcellular location">
    <subcellularLocation>
        <location evidence="1">Nucleus</location>
    </subcellularLocation>
</comment>
<accession>A0ABQ8S6I4</accession>
<protein>
    <recommendedName>
        <fullName evidence="10">DNA polymerase delta small subunit</fullName>
    </recommendedName>
</protein>
<keyword evidence="3" id="KW-0235">DNA replication</keyword>
<gene>
    <name evidence="8" type="ORF">ANN_28122</name>
</gene>
<comment type="similarity">
    <text evidence="2">Belongs to the DNA polymerase delta/II small subunit family.</text>
</comment>
<proteinExistence type="inferred from homology"/>
<evidence type="ECO:0000256" key="1">
    <source>
        <dbReference type="ARBA" id="ARBA00004123"/>
    </source>
</evidence>
<evidence type="ECO:0000256" key="2">
    <source>
        <dbReference type="ARBA" id="ARBA00006035"/>
    </source>
</evidence>
<dbReference type="Gene3D" id="3.60.21.50">
    <property type="match status" value="1"/>
</dbReference>
<evidence type="ECO:0000256" key="5">
    <source>
        <dbReference type="SAM" id="Phobius"/>
    </source>
</evidence>
<keyword evidence="5" id="KW-0472">Membrane</keyword>
<dbReference type="Proteomes" id="UP001148838">
    <property type="component" value="Unassembled WGS sequence"/>
</dbReference>
<keyword evidence="5" id="KW-0812">Transmembrane</keyword>
<dbReference type="InterPro" id="IPR007185">
    <property type="entry name" value="DNA_pol_a/d/e_bsu"/>
</dbReference>
<dbReference type="Pfam" id="PF04042">
    <property type="entry name" value="DNA_pol_E_B"/>
    <property type="match status" value="1"/>
</dbReference>
<dbReference type="CDD" id="cd07387">
    <property type="entry name" value="MPP_PolD2_C"/>
    <property type="match status" value="1"/>
</dbReference>
<dbReference type="Pfam" id="PF18018">
    <property type="entry name" value="DNA_pol_D_N"/>
    <property type="match status" value="1"/>
</dbReference>
<dbReference type="PANTHER" id="PTHR10416">
    <property type="entry name" value="DNA POLYMERASE DELTA SUBUNIT 2"/>
    <property type="match status" value="1"/>
</dbReference>
<dbReference type="Gene3D" id="2.40.50.430">
    <property type="match status" value="1"/>
</dbReference>
<organism evidence="8 9">
    <name type="scientific">Periplaneta americana</name>
    <name type="common">American cockroach</name>
    <name type="synonym">Blatta americana</name>
    <dbReference type="NCBI Taxonomy" id="6978"/>
    <lineage>
        <taxon>Eukaryota</taxon>
        <taxon>Metazoa</taxon>
        <taxon>Ecdysozoa</taxon>
        <taxon>Arthropoda</taxon>
        <taxon>Hexapoda</taxon>
        <taxon>Insecta</taxon>
        <taxon>Pterygota</taxon>
        <taxon>Neoptera</taxon>
        <taxon>Polyneoptera</taxon>
        <taxon>Dictyoptera</taxon>
        <taxon>Blattodea</taxon>
        <taxon>Blattoidea</taxon>
        <taxon>Blattidae</taxon>
        <taxon>Blattinae</taxon>
        <taxon>Periplaneta</taxon>
    </lineage>
</organism>
<feature type="domain" description="DNA polymerase delta subunit OB-fold" evidence="7">
    <location>
        <begin position="64"/>
        <end position="152"/>
    </location>
</feature>
<evidence type="ECO:0000313" key="8">
    <source>
        <dbReference type="EMBL" id="KAJ4429360.1"/>
    </source>
</evidence>
<evidence type="ECO:0008006" key="10">
    <source>
        <dbReference type="Google" id="ProtNLM"/>
    </source>
</evidence>
<keyword evidence="4" id="KW-0539">Nucleus</keyword>
<dbReference type="EMBL" id="JAJSOF020000035">
    <property type="protein sequence ID" value="KAJ4429360.1"/>
    <property type="molecule type" value="Genomic_DNA"/>
</dbReference>
<dbReference type="PANTHER" id="PTHR10416:SF0">
    <property type="entry name" value="DNA POLYMERASE DELTA SUBUNIT 2"/>
    <property type="match status" value="1"/>
</dbReference>
<feature type="domain" description="DNA polymerase alpha/delta/epsilon subunit B" evidence="6">
    <location>
        <begin position="174"/>
        <end position="388"/>
    </location>
</feature>
<keyword evidence="9" id="KW-1185">Reference proteome</keyword>
<dbReference type="InterPro" id="IPR041863">
    <property type="entry name" value="PolD2_C"/>
</dbReference>
<evidence type="ECO:0000259" key="7">
    <source>
        <dbReference type="Pfam" id="PF18018"/>
    </source>
</evidence>
<dbReference type="InterPro" id="IPR040663">
    <property type="entry name" value="DNA_pol_D_N"/>
</dbReference>
<keyword evidence="5" id="KW-1133">Transmembrane helix</keyword>
<evidence type="ECO:0000313" key="9">
    <source>
        <dbReference type="Proteomes" id="UP001148838"/>
    </source>
</evidence>
<dbReference type="InterPro" id="IPR024826">
    <property type="entry name" value="DNA_pol_delta/II_ssu"/>
</dbReference>
<evidence type="ECO:0000256" key="4">
    <source>
        <dbReference type="ARBA" id="ARBA00023242"/>
    </source>
</evidence>